<evidence type="ECO:0000256" key="2">
    <source>
        <dbReference type="ARBA" id="ARBA00022630"/>
    </source>
</evidence>
<keyword evidence="3" id="KW-0274">FAD</keyword>
<sequence>MNTQKPILISGGGLSSLLLARALLHSNVSFLIFEKDSSISFRAQGYRLRLSQEGLDAVKSVLGPEAFEKFWIKCGKTAGSGLTAVNARTGIKMIDNGIAPIDSHAALDSPEPQNRMKAALETQDGKVVGIARGDMRRIFMEGCEPYIKWAHDVTGYELTDSGVRAVFSDGSKSIEGQMLIGGDGVHSKVAKQLSDGRLKVYDTGARAIHGETPMAAFKQFGEGVWKFVDNATNGKRVFVVTNVRPEVVSDPNIKIGWVMGIQSGVIDTSGDDYLLIGEPAANMVRSLTKEWHPEVKHLFDEMVDREAAYWKITCSTPSGIPDWRNEPRVTVIGDAAHSMTPAGGIGGNTAVRDSAFLGRLIREAGGFRAGLTLDYEREMRIYGSEAVARSYAFAKSQFGMNIDEHTKTI</sequence>
<evidence type="ECO:0000259" key="6">
    <source>
        <dbReference type="Pfam" id="PF01494"/>
    </source>
</evidence>
<dbReference type="InterPro" id="IPR036188">
    <property type="entry name" value="FAD/NAD-bd_sf"/>
</dbReference>
<evidence type="ECO:0000313" key="8">
    <source>
        <dbReference type="Proteomes" id="UP000237441"/>
    </source>
</evidence>
<evidence type="ECO:0000256" key="1">
    <source>
        <dbReference type="ARBA" id="ARBA00001974"/>
    </source>
</evidence>
<dbReference type="Gene3D" id="3.50.50.60">
    <property type="entry name" value="FAD/NAD(P)-binding domain"/>
    <property type="match status" value="1"/>
</dbReference>
<dbReference type="InterPro" id="IPR002938">
    <property type="entry name" value="FAD-bd"/>
</dbReference>
<protein>
    <recommendedName>
        <fullName evidence="6">FAD-binding domain-containing protein</fullName>
    </recommendedName>
</protein>
<dbReference type="EMBL" id="JRHA01000001">
    <property type="protein sequence ID" value="PQK09158.1"/>
    <property type="molecule type" value="Genomic_DNA"/>
</dbReference>
<evidence type="ECO:0000256" key="3">
    <source>
        <dbReference type="ARBA" id="ARBA00022827"/>
    </source>
</evidence>
<dbReference type="GO" id="GO:0004497">
    <property type="term" value="F:monooxygenase activity"/>
    <property type="evidence" value="ECO:0007669"/>
    <property type="project" value="UniProtKB-KW"/>
</dbReference>
<name>A0A2S7XZ87_BEABA</name>
<comment type="caution">
    <text evidence="7">The sequence shown here is derived from an EMBL/GenBank/DDBJ whole genome shotgun (WGS) entry which is preliminary data.</text>
</comment>
<dbReference type="PANTHER" id="PTHR47178:SF5">
    <property type="entry name" value="FAD-BINDING DOMAIN-CONTAINING PROTEIN"/>
    <property type="match status" value="1"/>
</dbReference>
<keyword evidence="5" id="KW-0503">Monooxygenase</keyword>
<dbReference type="PRINTS" id="PR00420">
    <property type="entry name" value="RNGMNOXGNASE"/>
</dbReference>
<evidence type="ECO:0000256" key="4">
    <source>
        <dbReference type="ARBA" id="ARBA00023002"/>
    </source>
</evidence>
<dbReference type="PANTHER" id="PTHR47178">
    <property type="entry name" value="MONOOXYGENASE, FAD-BINDING"/>
    <property type="match status" value="1"/>
</dbReference>
<evidence type="ECO:0000313" key="7">
    <source>
        <dbReference type="EMBL" id="PQK09158.1"/>
    </source>
</evidence>
<dbReference type="GO" id="GO:0071949">
    <property type="term" value="F:FAD binding"/>
    <property type="evidence" value="ECO:0007669"/>
    <property type="project" value="InterPro"/>
</dbReference>
<comment type="cofactor">
    <cofactor evidence="1">
        <name>FAD</name>
        <dbReference type="ChEBI" id="CHEBI:57692"/>
    </cofactor>
</comment>
<dbReference type="OrthoDB" id="655030at2759"/>
<gene>
    <name evidence="7" type="ORF">BB8028_0001g12290</name>
</gene>
<proteinExistence type="predicted"/>
<organism evidence="7 8">
    <name type="scientific">Beauveria bassiana</name>
    <name type="common">White muscardine disease fungus</name>
    <name type="synonym">Tritirachium shiotae</name>
    <dbReference type="NCBI Taxonomy" id="176275"/>
    <lineage>
        <taxon>Eukaryota</taxon>
        <taxon>Fungi</taxon>
        <taxon>Dikarya</taxon>
        <taxon>Ascomycota</taxon>
        <taxon>Pezizomycotina</taxon>
        <taxon>Sordariomycetes</taxon>
        <taxon>Hypocreomycetidae</taxon>
        <taxon>Hypocreales</taxon>
        <taxon>Cordycipitaceae</taxon>
        <taxon>Beauveria</taxon>
    </lineage>
</organism>
<keyword evidence="2" id="KW-0285">Flavoprotein</keyword>
<accession>A0A2S7XZ87</accession>
<feature type="domain" description="FAD-binding" evidence="6">
    <location>
        <begin position="6"/>
        <end position="384"/>
    </location>
</feature>
<reference evidence="7 8" key="1">
    <citation type="submission" date="2016-07" db="EMBL/GenBank/DDBJ databases">
        <title>Comparative genomics of the entomopathogenic fungus Beauveria bassiana.</title>
        <authorList>
            <person name="Valero Jimenez C.A."/>
            <person name="Zwaan B.J."/>
            <person name="Van Kan J.A."/>
            <person name="Takken W."/>
            <person name="Debets A.J."/>
            <person name="Schoustra S.E."/>
            <person name="Koenraadt C.J."/>
        </authorList>
    </citation>
    <scope>NUCLEOTIDE SEQUENCE [LARGE SCALE GENOMIC DNA]</scope>
    <source>
        <strain evidence="7 8">ARSEF 8028</strain>
    </source>
</reference>
<dbReference type="Pfam" id="PF01494">
    <property type="entry name" value="FAD_binding_3"/>
    <property type="match status" value="1"/>
</dbReference>
<evidence type="ECO:0000256" key="5">
    <source>
        <dbReference type="ARBA" id="ARBA00023033"/>
    </source>
</evidence>
<keyword evidence="4" id="KW-0560">Oxidoreductase</keyword>
<dbReference type="AlphaFoldDB" id="A0A2S7XZ87"/>
<dbReference type="SUPFAM" id="SSF51905">
    <property type="entry name" value="FAD/NAD(P)-binding domain"/>
    <property type="match status" value="1"/>
</dbReference>
<dbReference type="Proteomes" id="UP000237441">
    <property type="component" value="Unassembled WGS sequence"/>
</dbReference>